<evidence type="ECO:0000313" key="2">
    <source>
        <dbReference type="EMBL" id="SFM00418.1"/>
    </source>
</evidence>
<dbReference type="Pfam" id="PF12796">
    <property type="entry name" value="Ank_2"/>
    <property type="match status" value="1"/>
</dbReference>
<dbReference type="SUPFAM" id="SSF48403">
    <property type="entry name" value="Ankyrin repeat"/>
    <property type="match status" value="1"/>
</dbReference>
<dbReference type="EMBL" id="FOTI01000051">
    <property type="protein sequence ID" value="SFM00418.1"/>
    <property type="molecule type" value="Genomic_DNA"/>
</dbReference>
<dbReference type="Gene3D" id="1.25.40.20">
    <property type="entry name" value="Ankyrin repeat-containing domain"/>
    <property type="match status" value="1"/>
</dbReference>
<accession>A0A1I4MB18</accession>
<reference evidence="2 3" key="1">
    <citation type="submission" date="2016-10" db="EMBL/GenBank/DDBJ databases">
        <authorList>
            <person name="de Groot N.N."/>
        </authorList>
    </citation>
    <scope>NUCLEOTIDE SEQUENCE [LARGE SCALE GENOMIC DNA]</scope>
    <source>
        <strain evidence="2 3">ATCC 51327</strain>
    </source>
</reference>
<organism evidence="2 3">
    <name type="scientific">Halanaerobium salsuginis</name>
    <dbReference type="NCBI Taxonomy" id="29563"/>
    <lineage>
        <taxon>Bacteria</taxon>
        <taxon>Bacillati</taxon>
        <taxon>Bacillota</taxon>
        <taxon>Clostridia</taxon>
        <taxon>Halanaerobiales</taxon>
        <taxon>Halanaerobiaceae</taxon>
        <taxon>Halanaerobium</taxon>
    </lineage>
</organism>
<sequence>MGQRLIIKPDQVEFSNDFRHKEIKWLKWDLLNELDRDSYLIYSDFNFKDRSKKRLVYYVRWHSWRGKIYTGYLVDQDETNLLELDYEKNPQKLFYPNDKLAYGYYWSWWINNVFQYQGSYYYLDESNKFDRNSGLRNIIKINSDGSLETIARLKIYMSLKEILSKQEFAFYKAYLLVVNNIMGKELPNSGTLHSQTRALLAGEYGATQAILRPWALISQNKTNYIAAKRFLKNWAYQDSWNLREYQVLQNHLRFTRKRLAKFYFNYYDLDDKTAAIMADNAVWAVINSYLVIPGYFNNNYSKETLTTYFNKNLLMYAAHLNNYQAVKKLIKLGYDVNARTIQAESWLATPSIYNRTALMYAAENASPEIIRELIKAGADLTAVDSIGRGITYYISQNPRFNDKEKQIDLLDLINKYQKNNKMFKASFEIDKATTRIEKTIVNNKSLAIYDREMAKTYHKLFALSEEKEIIKKDQQTWLKLRSKKVAKINNKTSFIIKLIQLTRARNRYLFQQISALEN</sequence>
<dbReference type="OrthoDB" id="6396231at2"/>
<dbReference type="PROSITE" id="PS50297">
    <property type="entry name" value="ANK_REP_REGION"/>
    <property type="match status" value="1"/>
</dbReference>
<dbReference type="Proteomes" id="UP000199006">
    <property type="component" value="Unassembled WGS sequence"/>
</dbReference>
<dbReference type="InterPro" id="IPR036770">
    <property type="entry name" value="Ankyrin_rpt-contain_sf"/>
</dbReference>
<proteinExistence type="predicted"/>
<dbReference type="AlphaFoldDB" id="A0A1I4MB18"/>
<dbReference type="STRING" id="29563.SAMN02983006_02557"/>
<protein>
    <submittedName>
        <fullName evidence="2">Ankyrin repeat-containing protein</fullName>
    </submittedName>
</protein>
<gene>
    <name evidence="2" type="ORF">SAMN02983006_02557</name>
</gene>
<keyword evidence="3" id="KW-1185">Reference proteome</keyword>
<dbReference type="InterPro" id="IPR002110">
    <property type="entry name" value="Ankyrin_rpt"/>
</dbReference>
<keyword evidence="1" id="KW-0040">ANK repeat</keyword>
<evidence type="ECO:0000313" key="3">
    <source>
        <dbReference type="Proteomes" id="UP000199006"/>
    </source>
</evidence>
<dbReference type="PROSITE" id="PS50088">
    <property type="entry name" value="ANK_REPEAT"/>
    <property type="match status" value="1"/>
</dbReference>
<name>A0A1I4MB18_9FIRM</name>
<dbReference type="SMART" id="SM00248">
    <property type="entry name" value="ANK"/>
    <property type="match status" value="2"/>
</dbReference>
<evidence type="ECO:0000256" key="1">
    <source>
        <dbReference type="PROSITE-ProRule" id="PRU00023"/>
    </source>
</evidence>
<feature type="repeat" description="ANK" evidence="1">
    <location>
        <begin position="353"/>
        <end position="385"/>
    </location>
</feature>
<dbReference type="RefSeq" id="WP_089862558.1">
    <property type="nucleotide sequence ID" value="NZ_FOTI01000051.1"/>
</dbReference>